<evidence type="ECO:0000313" key="11">
    <source>
        <dbReference type="Proteomes" id="UP000807159"/>
    </source>
</evidence>
<dbReference type="GO" id="GO:0045944">
    <property type="term" value="P:positive regulation of transcription by RNA polymerase II"/>
    <property type="evidence" value="ECO:0007669"/>
    <property type="project" value="InterPro"/>
</dbReference>
<dbReference type="PRINTS" id="PR00404">
    <property type="entry name" value="MADSDOMAIN"/>
</dbReference>
<evidence type="ECO:0000256" key="4">
    <source>
        <dbReference type="ARBA" id="ARBA00023125"/>
    </source>
</evidence>
<dbReference type="SUPFAM" id="SSF55455">
    <property type="entry name" value="SRF-like"/>
    <property type="match status" value="1"/>
</dbReference>
<keyword evidence="4" id="KW-0238">DNA-binding</keyword>
<keyword evidence="5" id="KW-0804">Transcription</keyword>
<evidence type="ECO:0000256" key="1">
    <source>
        <dbReference type="ARBA" id="ARBA00004123"/>
    </source>
</evidence>
<evidence type="ECO:0000313" key="10">
    <source>
        <dbReference type="EMBL" id="KAH8502529.1"/>
    </source>
</evidence>
<protein>
    <submittedName>
        <fullName evidence="10">Uncharacterized protein</fullName>
    </submittedName>
</protein>
<feature type="domain" description="K-box" evidence="9">
    <location>
        <begin position="102"/>
        <end position="192"/>
    </location>
</feature>
<evidence type="ECO:0000256" key="3">
    <source>
        <dbReference type="ARBA" id="ARBA00023015"/>
    </source>
</evidence>
<dbReference type="GO" id="GO:0046983">
    <property type="term" value="F:protein dimerization activity"/>
    <property type="evidence" value="ECO:0007669"/>
    <property type="project" value="InterPro"/>
</dbReference>
<evidence type="ECO:0000256" key="6">
    <source>
        <dbReference type="ARBA" id="ARBA00023242"/>
    </source>
</evidence>
<evidence type="ECO:0000259" key="8">
    <source>
        <dbReference type="PROSITE" id="PS50066"/>
    </source>
</evidence>
<evidence type="ECO:0000259" key="9">
    <source>
        <dbReference type="PROSITE" id="PS51297"/>
    </source>
</evidence>
<dbReference type="Pfam" id="PF00319">
    <property type="entry name" value="SRF-TF"/>
    <property type="match status" value="1"/>
</dbReference>
<dbReference type="EMBL" id="JACEGQ020000007">
    <property type="protein sequence ID" value="KAH8502529.1"/>
    <property type="molecule type" value="Genomic_DNA"/>
</dbReference>
<dbReference type="FunFam" id="3.40.1810.10:FF:000007">
    <property type="entry name" value="Transcription factor, MADS-box"/>
    <property type="match status" value="1"/>
</dbReference>
<dbReference type="InterPro" id="IPR036879">
    <property type="entry name" value="TF_MADSbox_sf"/>
</dbReference>
<gene>
    <name evidence="10" type="ORF">H0E87_013999</name>
</gene>
<keyword evidence="11" id="KW-1185">Reference proteome</keyword>
<dbReference type="PROSITE" id="PS50066">
    <property type="entry name" value="MADS_BOX_2"/>
    <property type="match status" value="1"/>
</dbReference>
<sequence>MKGLLWDELKFFYLVKMTRKKIQIKKIDNTAARQVTFSKRRRGLFKKAYELSTLCDAEIALMVFSATGKLFEYSNTSMGQVIERRNLHPKNINTLDQPSLEKQLDGGVHAMLIKEIAKKNRELRHMRGEDLQGLDLEELQKLEKTMEGSLRRLVEEKGGKIINEIDALKTKGEQLVEENQRLKQQVMSLLAGQGHLLEPGQSSDSLVTNISSMGSVDPRQDCDSSCAFLKLGLACYTHSHANKVLPTIIMVLISDSVNFYITQLQNSCRLPFPD</sequence>
<feature type="coiled-coil region" evidence="7">
    <location>
        <begin position="136"/>
        <end position="185"/>
    </location>
</feature>
<dbReference type="PANTHER" id="PTHR48019">
    <property type="entry name" value="SERUM RESPONSE FACTOR HOMOLOG"/>
    <property type="match status" value="1"/>
</dbReference>
<dbReference type="AlphaFoldDB" id="A0A8T2YBZ0"/>
<comment type="caution">
    <text evidence="10">The sequence shown here is derived from an EMBL/GenBank/DDBJ whole genome shotgun (WGS) entry which is preliminary data.</text>
</comment>
<organism evidence="10 11">
    <name type="scientific">Populus deltoides</name>
    <name type="common">Eastern poplar</name>
    <name type="synonym">Eastern cottonwood</name>
    <dbReference type="NCBI Taxonomy" id="3696"/>
    <lineage>
        <taxon>Eukaryota</taxon>
        <taxon>Viridiplantae</taxon>
        <taxon>Streptophyta</taxon>
        <taxon>Embryophyta</taxon>
        <taxon>Tracheophyta</taxon>
        <taxon>Spermatophyta</taxon>
        <taxon>Magnoliopsida</taxon>
        <taxon>eudicotyledons</taxon>
        <taxon>Gunneridae</taxon>
        <taxon>Pentapetalae</taxon>
        <taxon>rosids</taxon>
        <taxon>fabids</taxon>
        <taxon>Malpighiales</taxon>
        <taxon>Salicaceae</taxon>
        <taxon>Saliceae</taxon>
        <taxon>Populus</taxon>
    </lineage>
</organism>
<dbReference type="Proteomes" id="UP000807159">
    <property type="component" value="Chromosome 7"/>
</dbReference>
<dbReference type="Pfam" id="PF01486">
    <property type="entry name" value="K-box"/>
    <property type="match status" value="1"/>
</dbReference>
<keyword evidence="6" id="KW-0539">Nucleus</keyword>
<dbReference type="InterPro" id="IPR050142">
    <property type="entry name" value="MADS-box/MEF2_TF"/>
</dbReference>
<dbReference type="GO" id="GO:0000977">
    <property type="term" value="F:RNA polymerase II transcription regulatory region sequence-specific DNA binding"/>
    <property type="evidence" value="ECO:0007669"/>
    <property type="project" value="InterPro"/>
</dbReference>
<dbReference type="InterPro" id="IPR002100">
    <property type="entry name" value="TF_MADSbox"/>
</dbReference>
<evidence type="ECO:0000256" key="5">
    <source>
        <dbReference type="ARBA" id="ARBA00023163"/>
    </source>
</evidence>
<dbReference type="GO" id="GO:0003700">
    <property type="term" value="F:DNA-binding transcription factor activity"/>
    <property type="evidence" value="ECO:0007669"/>
    <property type="project" value="InterPro"/>
</dbReference>
<evidence type="ECO:0000256" key="7">
    <source>
        <dbReference type="SAM" id="Coils"/>
    </source>
</evidence>
<keyword evidence="7" id="KW-0175">Coiled coil</keyword>
<dbReference type="InterPro" id="IPR033896">
    <property type="entry name" value="MEF2-like_N"/>
</dbReference>
<dbReference type="GO" id="GO:0030154">
    <property type="term" value="P:cell differentiation"/>
    <property type="evidence" value="ECO:0007669"/>
    <property type="project" value="UniProtKB-KW"/>
</dbReference>
<keyword evidence="3" id="KW-0805">Transcription regulation</keyword>
<evidence type="ECO:0000256" key="2">
    <source>
        <dbReference type="ARBA" id="ARBA00022782"/>
    </source>
</evidence>
<reference evidence="10" key="1">
    <citation type="journal article" date="2021" name="J. Hered.">
        <title>Genome Assembly of Salicaceae Populus deltoides (Eastern Cottonwood) I-69 Based on Nanopore Sequencing and Hi-C Technologies.</title>
        <authorList>
            <person name="Bai S."/>
            <person name="Wu H."/>
            <person name="Zhang J."/>
            <person name="Pan Z."/>
            <person name="Zhao W."/>
            <person name="Li Z."/>
            <person name="Tong C."/>
        </authorList>
    </citation>
    <scope>NUCLEOTIDE SEQUENCE</scope>
    <source>
        <tissue evidence="10">Leaf</tissue>
    </source>
</reference>
<keyword evidence="2" id="KW-0221">Differentiation</keyword>
<comment type="subcellular location">
    <subcellularLocation>
        <location evidence="1">Nucleus</location>
    </subcellularLocation>
</comment>
<dbReference type="PROSITE" id="PS51297">
    <property type="entry name" value="K_BOX"/>
    <property type="match status" value="1"/>
</dbReference>
<dbReference type="InterPro" id="IPR002487">
    <property type="entry name" value="TF_Kbox"/>
</dbReference>
<name>A0A8T2YBZ0_POPDE</name>
<dbReference type="SMART" id="SM00432">
    <property type="entry name" value="MADS"/>
    <property type="match status" value="1"/>
</dbReference>
<dbReference type="GO" id="GO:0005634">
    <property type="term" value="C:nucleus"/>
    <property type="evidence" value="ECO:0007669"/>
    <property type="project" value="UniProtKB-SubCell"/>
</dbReference>
<feature type="domain" description="MADS-box" evidence="8">
    <location>
        <begin position="17"/>
        <end position="77"/>
    </location>
</feature>
<proteinExistence type="predicted"/>
<dbReference type="PROSITE" id="PS00350">
    <property type="entry name" value="MADS_BOX_1"/>
    <property type="match status" value="1"/>
</dbReference>
<dbReference type="Gene3D" id="3.40.1810.10">
    <property type="entry name" value="Transcription factor, MADS-box"/>
    <property type="match status" value="1"/>
</dbReference>
<dbReference type="CDD" id="cd00265">
    <property type="entry name" value="MADS_MEF2_like"/>
    <property type="match status" value="1"/>
</dbReference>
<accession>A0A8T2YBZ0</accession>